<sequence>FPDSLRHRTLPAMPLTLDRRLLIQGSLLGLGALALPGLAQAMTAQGFTHGVASGEPSGNSVLLWTRYVGSGETNLRCEVAADEAFSKVVSGGEVIASPEHDNCAKLVVTGLAPNRWYHYRFIAPDGSISDVGRTRTLPTGHVARFGIGLFSCSNMPFGFFNAYAHAAKRDDLDLVIHVGDYLYEYAPNGSYPAKAMAGREVQPDHEILTLADYRLRYASYRLDPDLQALHRRFPMLAQWDDHELANDAWMNGAENHQSETEGPWSARRAIAERVYREWMPVSDTPYNSFQIGSLATIFRPETRITGRVEQLDFARALAGKDDIARAMIEFRDGAWQDPARTVMGAAQEQWLNREIAQSVKSGTRWQVLAQQIVMGSLKSPTEMADITPNGADPKVRQALTGIAAASKVGLPFNMDSWDGYPAARERLLRAAREAEANLVVLSGDSHNAWGQNLSLDGAPVGVEYAGHSVTSPGFESYLPSVAPQNLARALQGANPGLSLCDASRRGYVSLDLTQDSVRGAWHFMSTIAARTTTGTTQEERVVNWGTHAFAAV</sequence>
<dbReference type="InterPro" id="IPR029052">
    <property type="entry name" value="Metallo-depent_PP-like"/>
</dbReference>
<name>A0ABT0ABI8_9SPHN</name>
<dbReference type="InterPro" id="IPR018946">
    <property type="entry name" value="PhoD-like_MPP"/>
</dbReference>
<protein>
    <submittedName>
        <fullName evidence="3">Alkaline phosphatase D family protein</fullName>
    </submittedName>
</protein>
<dbReference type="SUPFAM" id="SSF56300">
    <property type="entry name" value="Metallo-dependent phosphatases"/>
    <property type="match status" value="1"/>
</dbReference>
<evidence type="ECO:0000259" key="1">
    <source>
        <dbReference type="Pfam" id="PF09423"/>
    </source>
</evidence>
<dbReference type="EMBL" id="JALHAT010000009">
    <property type="protein sequence ID" value="MCJ1960565.1"/>
    <property type="molecule type" value="Genomic_DNA"/>
</dbReference>
<accession>A0ABT0ABI8</accession>
<feature type="non-terminal residue" evidence="3">
    <location>
        <position position="1"/>
    </location>
</feature>
<keyword evidence="4" id="KW-1185">Reference proteome</keyword>
<dbReference type="Gene3D" id="3.60.21.70">
    <property type="entry name" value="PhoD-like phosphatase"/>
    <property type="match status" value="1"/>
</dbReference>
<evidence type="ECO:0000259" key="2">
    <source>
        <dbReference type="Pfam" id="PF16655"/>
    </source>
</evidence>
<dbReference type="InterPro" id="IPR032093">
    <property type="entry name" value="PhoD_N"/>
</dbReference>
<evidence type="ECO:0000313" key="4">
    <source>
        <dbReference type="Proteomes" id="UP001162802"/>
    </source>
</evidence>
<dbReference type="InterPro" id="IPR038607">
    <property type="entry name" value="PhoD-like_sf"/>
</dbReference>
<feature type="domain" description="Phospholipase D N-terminal" evidence="2">
    <location>
        <begin position="49"/>
        <end position="136"/>
    </location>
</feature>
<dbReference type="PANTHER" id="PTHR43606">
    <property type="entry name" value="PHOSPHATASE, PUTATIVE (AFU_ORTHOLOGUE AFUA_6G08710)-RELATED"/>
    <property type="match status" value="1"/>
</dbReference>
<evidence type="ECO:0000313" key="3">
    <source>
        <dbReference type="EMBL" id="MCJ1960565.1"/>
    </source>
</evidence>
<dbReference type="CDD" id="cd07389">
    <property type="entry name" value="MPP_PhoD"/>
    <property type="match status" value="1"/>
</dbReference>
<dbReference type="InterPro" id="IPR052900">
    <property type="entry name" value="Phospholipid_Metab_Enz"/>
</dbReference>
<feature type="domain" description="PhoD-like phosphatase metallophosphatase" evidence="1">
    <location>
        <begin position="149"/>
        <end position="520"/>
    </location>
</feature>
<gene>
    <name evidence="3" type="ORF">MTR65_07740</name>
</gene>
<dbReference type="Proteomes" id="UP001162802">
    <property type="component" value="Unassembled WGS sequence"/>
</dbReference>
<proteinExistence type="predicted"/>
<dbReference type="Pfam" id="PF16655">
    <property type="entry name" value="PhoD_N"/>
    <property type="match status" value="1"/>
</dbReference>
<dbReference type="PANTHER" id="PTHR43606:SF2">
    <property type="entry name" value="ALKALINE PHOSPHATASE FAMILY PROTEIN (AFU_ORTHOLOGUE AFUA_5G03860)"/>
    <property type="match status" value="1"/>
</dbReference>
<comment type="caution">
    <text evidence="3">The sequence shown here is derived from an EMBL/GenBank/DDBJ whole genome shotgun (WGS) entry which is preliminary data.</text>
</comment>
<dbReference type="Gene3D" id="2.60.40.380">
    <property type="entry name" value="Purple acid phosphatase-like, N-terminal"/>
    <property type="match status" value="1"/>
</dbReference>
<organism evidence="3 4">
    <name type="scientific">Novosphingobium mangrovi</name>
    <name type="common">ex Hu et al. 2023</name>
    <dbReference type="NCBI Taxonomy" id="2930094"/>
    <lineage>
        <taxon>Bacteria</taxon>
        <taxon>Pseudomonadati</taxon>
        <taxon>Pseudomonadota</taxon>
        <taxon>Alphaproteobacteria</taxon>
        <taxon>Sphingomonadales</taxon>
        <taxon>Sphingomonadaceae</taxon>
        <taxon>Novosphingobium</taxon>
    </lineage>
</organism>
<reference evidence="3" key="1">
    <citation type="submission" date="2022-03" db="EMBL/GenBank/DDBJ databases">
        <title>Identification of a novel bacterium isolated from mangrove sediments.</title>
        <authorList>
            <person name="Pan X."/>
        </authorList>
    </citation>
    <scope>NUCLEOTIDE SEQUENCE</scope>
    <source>
        <strain evidence="3">B2637</strain>
    </source>
</reference>
<dbReference type="Pfam" id="PF09423">
    <property type="entry name" value="PhoD"/>
    <property type="match status" value="1"/>
</dbReference>